<evidence type="ECO:0000313" key="1">
    <source>
        <dbReference type="EMBL" id="JAE33460.1"/>
    </source>
</evidence>
<reference evidence="1" key="2">
    <citation type="journal article" date="2015" name="Data Brief">
        <title>Shoot transcriptome of the giant reed, Arundo donax.</title>
        <authorList>
            <person name="Barrero R.A."/>
            <person name="Guerrero F.D."/>
            <person name="Moolhuijzen P."/>
            <person name="Goolsby J.A."/>
            <person name="Tidwell J."/>
            <person name="Bellgard S.E."/>
            <person name="Bellgard M.I."/>
        </authorList>
    </citation>
    <scope>NUCLEOTIDE SEQUENCE</scope>
    <source>
        <tissue evidence="1">Shoot tissue taken approximately 20 cm above the soil surface</tissue>
    </source>
</reference>
<dbReference type="EMBL" id="GBRH01164436">
    <property type="protein sequence ID" value="JAE33460.1"/>
    <property type="molecule type" value="Transcribed_RNA"/>
</dbReference>
<accession>A0A0A9H8B8</accession>
<proteinExistence type="predicted"/>
<sequence length="57" mass="6748">MFGSCHFGVICYFVSCNSSLVCCYESISFESCHFGYQFESYHFGYLLFRWKPIYLLS</sequence>
<organism evidence="1">
    <name type="scientific">Arundo donax</name>
    <name type="common">Giant reed</name>
    <name type="synonym">Donax arundinaceus</name>
    <dbReference type="NCBI Taxonomy" id="35708"/>
    <lineage>
        <taxon>Eukaryota</taxon>
        <taxon>Viridiplantae</taxon>
        <taxon>Streptophyta</taxon>
        <taxon>Embryophyta</taxon>
        <taxon>Tracheophyta</taxon>
        <taxon>Spermatophyta</taxon>
        <taxon>Magnoliopsida</taxon>
        <taxon>Liliopsida</taxon>
        <taxon>Poales</taxon>
        <taxon>Poaceae</taxon>
        <taxon>PACMAD clade</taxon>
        <taxon>Arundinoideae</taxon>
        <taxon>Arundineae</taxon>
        <taxon>Arundo</taxon>
    </lineage>
</organism>
<reference evidence="1" key="1">
    <citation type="submission" date="2014-09" db="EMBL/GenBank/DDBJ databases">
        <authorList>
            <person name="Magalhaes I.L.F."/>
            <person name="Oliveira U."/>
            <person name="Santos F.R."/>
            <person name="Vidigal T.H.D.A."/>
            <person name="Brescovit A.D."/>
            <person name="Santos A.J."/>
        </authorList>
    </citation>
    <scope>NUCLEOTIDE SEQUENCE</scope>
    <source>
        <tissue evidence="1">Shoot tissue taken approximately 20 cm above the soil surface</tissue>
    </source>
</reference>
<name>A0A0A9H8B8_ARUDO</name>
<dbReference type="AlphaFoldDB" id="A0A0A9H8B8"/>
<protein>
    <submittedName>
        <fullName evidence="1">Uncharacterized protein</fullName>
    </submittedName>
</protein>